<dbReference type="PROSITE" id="PS00463">
    <property type="entry name" value="ZN2_CY6_FUNGAL_1"/>
    <property type="match status" value="1"/>
</dbReference>
<dbReference type="InterPro" id="IPR050797">
    <property type="entry name" value="Carb_Metab_Trans_Reg"/>
</dbReference>
<name>A0A0C4DWB4_MAGP6</name>
<dbReference type="PROSITE" id="PS50048">
    <property type="entry name" value="ZN2_CY6_FUNGAL_2"/>
    <property type="match status" value="1"/>
</dbReference>
<feature type="region of interest" description="Disordered" evidence="2">
    <location>
        <begin position="174"/>
        <end position="286"/>
    </location>
</feature>
<dbReference type="GO" id="GO:0000981">
    <property type="term" value="F:DNA-binding transcription factor activity, RNA polymerase II-specific"/>
    <property type="evidence" value="ECO:0007669"/>
    <property type="project" value="InterPro"/>
</dbReference>
<dbReference type="AlphaFoldDB" id="A0A0C4DWB4"/>
<dbReference type="GO" id="GO:0008270">
    <property type="term" value="F:zinc ion binding"/>
    <property type="evidence" value="ECO:0007669"/>
    <property type="project" value="InterPro"/>
</dbReference>
<feature type="region of interest" description="Disordered" evidence="2">
    <location>
        <begin position="55"/>
        <end position="101"/>
    </location>
</feature>
<dbReference type="EnsemblFungi" id="MAPG_04289T0">
    <property type="protein sequence ID" value="MAPG_04289T0"/>
    <property type="gene ID" value="MAPG_04289"/>
</dbReference>
<reference evidence="5" key="4">
    <citation type="journal article" date="2015" name="G3 (Bethesda)">
        <title>Genome sequences of three phytopathogenic species of the Magnaporthaceae family of fungi.</title>
        <authorList>
            <person name="Okagaki L.H."/>
            <person name="Nunes C.C."/>
            <person name="Sailsbery J."/>
            <person name="Clay B."/>
            <person name="Brown D."/>
            <person name="John T."/>
            <person name="Oh Y."/>
            <person name="Young N."/>
            <person name="Fitzgerald M."/>
            <person name="Haas B.J."/>
            <person name="Zeng Q."/>
            <person name="Young S."/>
            <person name="Adiconis X."/>
            <person name="Fan L."/>
            <person name="Levin J.Z."/>
            <person name="Mitchell T.K."/>
            <person name="Okubara P.A."/>
            <person name="Farman M.L."/>
            <person name="Kohn L.M."/>
            <person name="Birren B."/>
            <person name="Ma L.-J."/>
            <person name="Dean R.A."/>
        </authorList>
    </citation>
    <scope>NUCLEOTIDE SEQUENCE</scope>
    <source>
        <strain evidence="5">ATCC 64411 / 73-15</strain>
    </source>
</reference>
<reference evidence="4" key="3">
    <citation type="submission" date="2011-03" db="EMBL/GenBank/DDBJ databases">
        <title>Annotation of Magnaporthe poae ATCC 64411.</title>
        <authorList>
            <person name="Ma L.-J."/>
            <person name="Dead R."/>
            <person name="Young S.K."/>
            <person name="Zeng Q."/>
            <person name="Gargeya S."/>
            <person name="Fitzgerald M."/>
            <person name="Haas B."/>
            <person name="Abouelleil A."/>
            <person name="Alvarado L."/>
            <person name="Arachchi H.M."/>
            <person name="Berlin A."/>
            <person name="Brown A."/>
            <person name="Chapman S.B."/>
            <person name="Chen Z."/>
            <person name="Dunbar C."/>
            <person name="Freedman E."/>
            <person name="Gearin G."/>
            <person name="Gellesch M."/>
            <person name="Goldberg J."/>
            <person name="Griggs A."/>
            <person name="Gujja S."/>
            <person name="Heiman D."/>
            <person name="Howarth C."/>
            <person name="Larson L."/>
            <person name="Lui A."/>
            <person name="MacDonald P.J.P."/>
            <person name="Mehta T."/>
            <person name="Montmayeur A."/>
            <person name="Murphy C."/>
            <person name="Neiman D."/>
            <person name="Pearson M."/>
            <person name="Priest M."/>
            <person name="Roberts A."/>
            <person name="Saif S."/>
            <person name="Shea T."/>
            <person name="Shenoy N."/>
            <person name="Sisk P."/>
            <person name="Stolte C."/>
            <person name="Sykes S."/>
            <person name="Yandava C."/>
            <person name="Wortman J."/>
            <person name="Nusbaum C."/>
            <person name="Birren B."/>
        </authorList>
    </citation>
    <scope>NUCLEOTIDE SEQUENCE</scope>
    <source>
        <strain evidence="4">ATCC 64411</strain>
    </source>
</reference>
<accession>A0A0C4DWB4</accession>
<dbReference type="STRING" id="644358.A0A0C4DWB4"/>
<dbReference type="Pfam" id="PF00172">
    <property type="entry name" value="Zn_clus"/>
    <property type="match status" value="1"/>
</dbReference>
<dbReference type="VEuPathDB" id="FungiDB:MAPG_04289"/>
<proteinExistence type="predicted"/>
<evidence type="ECO:0000313" key="4">
    <source>
        <dbReference type="EMBL" id="KLU85261.1"/>
    </source>
</evidence>
<reference evidence="4" key="2">
    <citation type="submission" date="2010-05" db="EMBL/GenBank/DDBJ databases">
        <title>The Genome Sequence of Magnaporthe poae strain ATCC 64411.</title>
        <authorList>
            <consortium name="The Broad Institute Genome Sequencing Platform"/>
            <consortium name="Broad Institute Genome Sequencing Center for Infectious Disease"/>
            <person name="Ma L.-J."/>
            <person name="Dead R."/>
            <person name="Young S."/>
            <person name="Zeng Q."/>
            <person name="Koehrsen M."/>
            <person name="Alvarado L."/>
            <person name="Berlin A."/>
            <person name="Chapman S.B."/>
            <person name="Chen Z."/>
            <person name="Freedman E."/>
            <person name="Gellesch M."/>
            <person name="Goldberg J."/>
            <person name="Griggs A."/>
            <person name="Gujja S."/>
            <person name="Heilman E.R."/>
            <person name="Heiman D."/>
            <person name="Hepburn T."/>
            <person name="Howarth C."/>
            <person name="Jen D."/>
            <person name="Larson L."/>
            <person name="Mehta T."/>
            <person name="Neiman D."/>
            <person name="Pearson M."/>
            <person name="Roberts A."/>
            <person name="Saif S."/>
            <person name="Shea T."/>
            <person name="Shenoy N."/>
            <person name="Sisk P."/>
            <person name="Stolte C."/>
            <person name="Sykes S."/>
            <person name="Walk T."/>
            <person name="White J."/>
            <person name="Yandava C."/>
            <person name="Haas B."/>
            <person name="Nusbaum C."/>
            <person name="Birren B."/>
        </authorList>
    </citation>
    <scope>NUCLEOTIDE SEQUENCE</scope>
    <source>
        <strain evidence="4">ATCC 64411</strain>
    </source>
</reference>
<feature type="compositionally biased region" description="Low complexity" evidence="2">
    <location>
        <begin position="234"/>
        <end position="243"/>
    </location>
</feature>
<feature type="compositionally biased region" description="Polar residues" evidence="2">
    <location>
        <begin position="252"/>
        <end position="261"/>
    </location>
</feature>
<feature type="domain" description="Zn(2)-C6 fungal-type" evidence="3">
    <location>
        <begin position="26"/>
        <end position="56"/>
    </location>
</feature>
<dbReference type="PANTHER" id="PTHR31668">
    <property type="entry name" value="GLUCOSE TRANSPORT TRANSCRIPTION REGULATOR RGT1-RELATED-RELATED"/>
    <property type="match status" value="1"/>
</dbReference>
<feature type="compositionally biased region" description="Polar residues" evidence="2">
    <location>
        <begin position="187"/>
        <end position="196"/>
    </location>
</feature>
<evidence type="ECO:0000313" key="6">
    <source>
        <dbReference type="Proteomes" id="UP000011715"/>
    </source>
</evidence>
<keyword evidence="6" id="KW-1185">Reference proteome</keyword>
<evidence type="ECO:0000313" key="5">
    <source>
        <dbReference type="EnsemblFungi" id="MAPG_04289T0"/>
    </source>
</evidence>
<dbReference type="EMBL" id="GL876968">
    <property type="protein sequence ID" value="KLU85261.1"/>
    <property type="molecule type" value="Genomic_DNA"/>
</dbReference>
<protein>
    <recommendedName>
        <fullName evidence="3">Zn(2)-C6 fungal-type domain-containing protein</fullName>
    </recommendedName>
</protein>
<evidence type="ECO:0000256" key="2">
    <source>
        <dbReference type="SAM" id="MobiDB-lite"/>
    </source>
</evidence>
<evidence type="ECO:0000256" key="1">
    <source>
        <dbReference type="ARBA" id="ARBA00023242"/>
    </source>
</evidence>
<sequence length="324" mass="34259">MASPEAPVASIAPESGVSRQPKQRRACDECRMRKLACSKEPTGCARCTREGIVCHYSPQKQMGRPRKRPRPEVSGDGDSRAAQPQPPPQQDLPTIGDDMDSISMMPDFAAFDLDPGLADSGPSLFDMLDPALSTTWMQSSNDVASQIEPGTVGPGDRYSGPWGGLIGLGSDGESVGGALAANGPDMWTQQPPQAESHSPLGRRRLLNPHLTNGIPFSGLDDLGPEPGPTPSPPSLTSDGSPTPVATADTGDSPDSWSSQPRHSQHYQLPDETPRTSVFATTPVRAPSNGSCSCLAKMYLALDSLQNLPDKVGPAMARAPNRSRT</sequence>
<reference evidence="6" key="1">
    <citation type="submission" date="2010-05" db="EMBL/GenBank/DDBJ databases">
        <title>The genome sequence of Magnaporthe poae strain ATCC 64411.</title>
        <authorList>
            <person name="Ma L.-J."/>
            <person name="Dead R."/>
            <person name="Young S."/>
            <person name="Zeng Q."/>
            <person name="Koehrsen M."/>
            <person name="Alvarado L."/>
            <person name="Berlin A."/>
            <person name="Chapman S.B."/>
            <person name="Chen Z."/>
            <person name="Freedman E."/>
            <person name="Gellesch M."/>
            <person name="Goldberg J."/>
            <person name="Griggs A."/>
            <person name="Gujja S."/>
            <person name="Heilman E.R."/>
            <person name="Heiman D."/>
            <person name="Hepburn T."/>
            <person name="Howarth C."/>
            <person name="Jen D."/>
            <person name="Larson L."/>
            <person name="Mehta T."/>
            <person name="Neiman D."/>
            <person name="Pearson M."/>
            <person name="Roberts A."/>
            <person name="Saif S."/>
            <person name="Shea T."/>
            <person name="Shenoy N."/>
            <person name="Sisk P."/>
            <person name="Stolte C."/>
            <person name="Sykes S."/>
            <person name="Walk T."/>
            <person name="White J."/>
            <person name="Yandava C."/>
            <person name="Haas B."/>
            <person name="Nusbaum C."/>
            <person name="Birren B."/>
        </authorList>
    </citation>
    <scope>NUCLEOTIDE SEQUENCE [LARGE SCALE GENOMIC DNA]</scope>
    <source>
        <strain evidence="6">ATCC 64411 / 73-15</strain>
    </source>
</reference>
<dbReference type="SMART" id="SM00066">
    <property type="entry name" value="GAL4"/>
    <property type="match status" value="1"/>
</dbReference>
<organism evidence="5 6">
    <name type="scientific">Magnaporthiopsis poae (strain ATCC 64411 / 73-15)</name>
    <name type="common">Kentucky bluegrass fungus</name>
    <name type="synonym">Magnaporthe poae</name>
    <dbReference type="NCBI Taxonomy" id="644358"/>
    <lineage>
        <taxon>Eukaryota</taxon>
        <taxon>Fungi</taxon>
        <taxon>Dikarya</taxon>
        <taxon>Ascomycota</taxon>
        <taxon>Pezizomycotina</taxon>
        <taxon>Sordariomycetes</taxon>
        <taxon>Sordariomycetidae</taxon>
        <taxon>Magnaporthales</taxon>
        <taxon>Magnaporthaceae</taxon>
        <taxon>Magnaporthiopsis</taxon>
    </lineage>
</organism>
<gene>
    <name evidence="4" type="ORF">MAPG_04289</name>
</gene>
<dbReference type="Gene3D" id="4.10.240.10">
    <property type="entry name" value="Zn(2)-C6 fungal-type DNA-binding domain"/>
    <property type="match status" value="1"/>
</dbReference>
<reference evidence="5" key="5">
    <citation type="submission" date="2015-06" db="UniProtKB">
        <authorList>
            <consortium name="EnsemblFungi"/>
        </authorList>
    </citation>
    <scope>IDENTIFICATION</scope>
    <source>
        <strain evidence="5">ATCC 64411</strain>
    </source>
</reference>
<dbReference type="EMBL" id="ADBL01001015">
    <property type="status" value="NOT_ANNOTATED_CDS"/>
    <property type="molecule type" value="Genomic_DNA"/>
</dbReference>
<dbReference type="Proteomes" id="UP000011715">
    <property type="component" value="Unassembled WGS sequence"/>
</dbReference>
<feature type="compositionally biased region" description="Basic and acidic residues" evidence="2">
    <location>
        <begin position="70"/>
        <end position="79"/>
    </location>
</feature>
<dbReference type="PRINTS" id="PR00755">
    <property type="entry name" value="AFLATOXINBRP"/>
</dbReference>
<dbReference type="InterPro" id="IPR001138">
    <property type="entry name" value="Zn2Cys6_DnaBD"/>
</dbReference>
<dbReference type="OrthoDB" id="3498215at2759"/>
<dbReference type="CDD" id="cd00067">
    <property type="entry name" value="GAL4"/>
    <property type="match status" value="1"/>
</dbReference>
<keyword evidence="1" id="KW-0539">Nucleus</keyword>
<evidence type="ECO:0000259" key="3">
    <source>
        <dbReference type="PROSITE" id="PS50048"/>
    </source>
</evidence>
<feature type="region of interest" description="Disordered" evidence="2">
    <location>
        <begin position="1"/>
        <end position="26"/>
    </location>
</feature>
<dbReference type="eggNOG" id="ENOG502SE9E">
    <property type="taxonomic scope" value="Eukaryota"/>
</dbReference>
<dbReference type="InterPro" id="IPR036864">
    <property type="entry name" value="Zn2-C6_fun-type_DNA-bd_sf"/>
</dbReference>
<dbReference type="SUPFAM" id="SSF57701">
    <property type="entry name" value="Zn2/Cys6 DNA-binding domain"/>
    <property type="match status" value="1"/>
</dbReference>